<name>A0A3M7SIL8_BRAPC</name>
<organism evidence="1 2">
    <name type="scientific">Brachionus plicatilis</name>
    <name type="common">Marine rotifer</name>
    <name type="synonym">Brachionus muelleri</name>
    <dbReference type="NCBI Taxonomy" id="10195"/>
    <lineage>
        <taxon>Eukaryota</taxon>
        <taxon>Metazoa</taxon>
        <taxon>Spiralia</taxon>
        <taxon>Gnathifera</taxon>
        <taxon>Rotifera</taxon>
        <taxon>Eurotatoria</taxon>
        <taxon>Monogononta</taxon>
        <taxon>Pseudotrocha</taxon>
        <taxon>Ploima</taxon>
        <taxon>Brachionidae</taxon>
        <taxon>Brachionus</taxon>
    </lineage>
</organism>
<proteinExistence type="predicted"/>
<evidence type="ECO:0000313" key="2">
    <source>
        <dbReference type="Proteomes" id="UP000276133"/>
    </source>
</evidence>
<sequence>MNVQKSAKMIHLIINNILPNSSLKAHFEVCDQKRSKQVIKVQLSILNFDAEEFLFNLYPNFTIARIFIEKIVLKICQNFVKKIPINFQLTACKK</sequence>
<keyword evidence="2" id="KW-1185">Reference proteome</keyword>
<comment type="caution">
    <text evidence="1">The sequence shown here is derived from an EMBL/GenBank/DDBJ whole genome shotgun (WGS) entry which is preliminary data.</text>
</comment>
<evidence type="ECO:0000313" key="1">
    <source>
        <dbReference type="EMBL" id="RNA35440.1"/>
    </source>
</evidence>
<gene>
    <name evidence="1" type="ORF">BpHYR1_013536</name>
</gene>
<dbReference type="EMBL" id="REGN01001324">
    <property type="protein sequence ID" value="RNA35440.1"/>
    <property type="molecule type" value="Genomic_DNA"/>
</dbReference>
<accession>A0A3M7SIL8</accession>
<reference evidence="1 2" key="1">
    <citation type="journal article" date="2018" name="Sci. Rep.">
        <title>Genomic signatures of local adaptation to the degree of environmental predictability in rotifers.</title>
        <authorList>
            <person name="Franch-Gras L."/>
            <person name="Hahn C."/>
            <person name="Garcia-Roger E.M."/>
            <person name="Carmona M.J."/>
            <person name="Serra M."/>
            <person name="Gomez A."/>
        </authorList>
    </citation>
    <scope>NUCLEOTIDE SEQUENCE [LARGE SCALE GENOMIC DNA]</scope>
    <source>
        <strain evidence="1">HYR1</strain>
    </source>
</reference>
<dbReference type="AlphaFoldDB" id="A0A3M7SIL8"/>
<protein>
    <submittedName>
        <fullName evidence="1">Uncharacterized protein</fullName>
    </submittedName>
</protein>
<dbReference type="Proteomes" id="UP000276133">
    <property type="component" value="Unassembled WGS sequence"/>
</dbReference>